<feature type="compositionally biased region" description="Basic and acidic residues" evidence="2">
    <location>
        <begin position="1"/>
        <end position="29"/>
    </location>
</feature>
<accession>A0AA39EWP8</accession>
<dbReference type="EMBL" id="JAQQBS010002135">
    <property type="protein sequence ID" value="KAK0156855.1"/>
    <property type="molecule type" value="Genomic_DNA"/>
</dbReference>
<evidence type="ECO:0000256" key="2">
    <source>
        <dbReference type="SAM" id="MobiDB-lite"/>
    </source>
</evidence>
<dbReference type="SUPFAM" id="SSF56219">
    <property type="entry name" value="DNase I-like"/>
    <property type="match status" value="1"/>
</dbReference>
<sequence length="374" mass="43903">METEKVRDERVEDKAEQGEYNEEGKGEVKKRGRPMNIERLGKERSASAGKIDEIMKRKRERTDEKGLRENEREIFKDSKKIARSPVKADGTNAKDDEIVNLIKAMRTEMREGIEEGKRRAEVQEKWLRAEIGELKEEVRKKADRMEKELEKMKMEMKVGIRTDAGDINKKVRRLLNEIGIEEGIGEINMVNKEKGVAMVKLENMETKKKVMKEKKKLVGRKERIEDDMTWSERNMQNKISRIGYEERKKGCKVWVKYGRIEINGKWWKWDERKGVLRDSNGRERNPVEQERLSGEEEDEGLVEVRMRMNEEIWSIVGIYVNNDMERKLECLDEWTEKEQEGKKILIGGDFNARIGREGGEEGHGAVERQSKDET</sequence>
<dbReference type="Proteomes" id="UP001168990">
    <property type="component" value="Unassembled WGS sequence"/>
</dbReference>
<protein>
    <submittedName>
        <fullName evidence="3">Uncharacterized protein</fullName>
    </submittedName>
</protein>
<keyword evidence="1" id="KW-0175">Coiled coil</keyword>
<proteinExistence type="predicted"/>
<feature type="coiled-coil region" evidence="1">
    <location>
        <begin position="117"/>
        <end position="155"/>
    </location>
</feature>
<feature type="non-terminal residue" evidence="3">
    <location>
        <position position="374"/>
    </location>
</feature>
<dbReference type="AlphaFoldDB" id="A0AA39EWP8"/>
<feature type="compositionally biased region" description="Basic and acidic residues" evidence="2">
    <location>
        <begin position="39"/>
        <end position="70"/>
    </location>
</feature>
<evidence type="ECO:0000256" key="1">
    <source>
        <dbReference type="SAM" id="Coils"/>
    </source>
</evidence>
<reference evidence="3" key="1">
    <citation type="journal article" date="2023" name="bioRxiv">
        <title>Scaffold-level genome assemblies of two parasitoid biocontrol wasps reveal the parthenogenesis mechanism and an associated novel virus.</title>
        <authorList>
            <person name="Inwood S."/>
            <person name="Skelly J."/>
            <person name="Guhlin J."/>
            <person name="Harrop T."/>
            <person name="Goldson S."/>
            <person name="Dearden P."/>
        </authorList>
    </citation>
    <scope>NUCLEOTIDE SEQUENCE</scope>
    <source>
        <strain evidence="3">Irish</strain>
        <tissue evidence="3">Whole body</tissue>
    </source>
</reference>
<evidence type="ECO:0000313" key="3">
    <source>
        <dbReference type="EMBL" id="KAK0156855.1"/>
    </source>
</evidence>
<feature type="region of interest" description="Disordered" evidence="2">
    <location>
        <begin position="1"/>
        <end position="70"/>
    </location>
</feature>
<comment type="caution">
    <text evidence="3">The sequence shown here is derived from an EMBL/GenBank/DDBJ whole genome shotgun (WGS) entry which is preliminary data.</text>
</comment>
<name>A0AA39EWP8_9HYME</name>
<evidence type="ECO:0000313" key="4">
    <source>
        <dbReference type="Proteomes" id="UP001168990"/>
    </source>
</evidence>
<keyword evidence="4" id="KW-1185">Reference proteome</keyword>
<reference evidence="3" key="2">
    <citation type="submission" date="2023-03" db="EMBL/GenBank/DDBJ databases">
        <authorList>
            <person name="Inwood S.N."/>
            <person name="Skelly J.G."/>
            <person name="Guhlin J."/>
            <person name="Harrop T.W.R."/>
            <person name="Goldson S.G."/>
            <person name="Dearden P.K."/>
        </authorList>
    </citation>
    <scope>NUCLEOTIDE SEQUENCE</scope>
    <source>
        <strain evidence="3">Irish</strain>
        <tissue evidence="3">Whole body</tissue>
    </source>
</reference>
<dbReference type="InterPro" id="IPR036691">
    <property type="entry name" value="Endo/exonu/phosph_ase_sf"/>
</dbReference>
<dbReference type="Gene3D" id="3.60.10.10">
    <property type="entry name" value="Endonuclease/exonuclease/phosphatase"/>
    <property type="match status" value="1"/>
</dbReference>
<organism evidence="3 4">
    <name type="scientific">Microctonus aethiopoides</name>
    <dbReference type="NCBI Taxonomy" id="144406"/>
    <lineage>
        <taxon>Eukaryota</taxon>
        <taxon>Metazoa</taxon>
        <taxon>Ecdysozoa</taxon>
        <taxon>Arthropoda</taxon>
        <taxon>Hexapoda</taxon>
        <taxon>Insecta</taxon>
        <taxon>Pterygota</taxon>
        <taxon>Neoptera</taxon>
        <taxon>Endopterygota</taxon>
        <taxon>Hymenoptera</taxon>
        <taxon>Apocrita</taxon>
        <taxon>Ichneumonoidea</taxon>
        <taxon>Braconidae</taxon>
        <taxon>Euphorinae</taxon>
        <taxon>Microctonus</taxon>
    </lineage>
</organism>
<gene>
    <name evidence="3" type="ORF">PV328_012205</name>
</gene>
<feature type="region of interest" description="Disordered" evidence="2">
    <location>
        <begin position="354"/>
        <end position="374"/>
    </location>
</feature>